<keyword evidence="2" id="KW-0677">Repeat</keyword>
<dbReference type="SMART" id="SM00320">
    <property type="entry name" value="WD40"/>
    <property type="match status" value="4"/>
</dbReference>
<dbReference type="PANTHER" id="PTHR19848:SF8">
    <property type="entry name" value="F-BOX AND WD REPEAT DOMAIN CONTAINING 7"/>
    <property type="match status" value="1"/>
</dbReference>
<evidence type="ECO:0000256" key="2">
    <source>
        <dbReference type="ARBA" id="ARBA00022737"/>
    </source>
</evidence>
<sequence length="479" mass="52471">MTYFYRLGRAIARPLASVMLSENIQHELANLSASALEELMERNRLGGRSADDPISGLVQRFKLCKQPNTKSDSGDDDLGEPPGFVKTSDGLAFSPSGHHIYAGGPGNAICVWDIETEQFVGDPWKFLPTPPLSFTVAPDGTKLATSMDSRENFGIWIWTVNSREAIQCQGHEGRITFLEISPDGQWLSSTSYDATTRLWDVHTGEAVGESLKEHSYGIAASAHFTPDGQKLVVALGEDKVGSYQIWDVSSSPFTLAVGPVHLTHSVETTRLSPDGRTLAFVTLHGQVIVYFPLGPSSLERAVLDNSSIAVAFPPDGRNLAIRAISDGSRYLQACKRSRPPGDSSNEYFEGIKFIKLVSGPFMGPNQFLSRGLAFSPTEQYVCTVSHDTGEFFVWDAMAGETGVDMSATAHWQRRFEEEEKEVLAANRPPADNISLDEELRNISAIPTSSREKRARDKFWSEQEGQGDSQTAHNPGSEVP</sequence>
<dbReference type="Gene3D" id="2.130.10.10">
    <property type="entry name" value="YVTN repeat-like/Quinoprotein amine dehydrogenase"/>
    <property type="match status" value="2"/>
</dbReference>
<dbReference type="InterPro" id="IPR019775">
    <property type="entry name" value="WD40_repeat_CS"/>
</dbReference>
<comment type="caution">
    <text evidence="5">The sequence shown here is derived from an EMBL/GenBank/DDBJ whole genome shotgun (WGS) entry which is preliminary data.</text>
</comment>
<dbReference type="EMBL" id="JH711580">
    <property type="protein sequence ID" value="EIW79931.1"/>
    <property type="molecule type" value="Genomic_DNA"/>
</dbReference>
<dbReference type="SUPFAM" id="SSF69322">
    <property type="entry name" value="Tricorn protease domain 2"/>
    <property type="match status" value="1"/>
</dbReference>
<reference evidence="6" key="1">
    <citation type="journal article" date="2012" name="Science">
        <title>The Paleozoic origin of enzymatic lignin decomposition reconstructed from 31 fungal genomes.</title>
        <authorList>
            <person name="Floudas D."/>
            <person name="Binder M."/>
            <person name="Riley R."/>
            <person name="Barry K."/>
            <person name="Blanchette R.A."/>
            <person name="Henrissat B."/>
            <person name="Martinez A.T."/>
            <person name="Otillar R."/>
            <person name="Spatafora J.W."/>
            <person name="Yadav J.S."/>
            <person name="Aerts A."/>
            <person name="Benoit I."/>
            <person name="Boyd A."/>
            <person name="Carlson A."/>
            <person name="Copeland A."/>
            <person name="Coutinho P.M."/>
            <person name="de Vries R.P."/>
            <person name="Ferreira P."/>
            <person name="Findley K."/>
            <person name="Foster B."/>
            <person name="Gaskell J."/>
            <person name="Glotzer D."/>
            <person name="Gorecki P."/>
            <person name="Heitman J."/>
            <person name="Hesse C."/>
            <person name="Hori C."/>
            <person name="Igarashi K."/>
            <person name="Jurgens J.A."/>
            <person name="Kallen N."/>
            <person name="Kersten P."/>
            <person name="Kohler A."/>
            <person name="Kuees U."/>
            <person name="Kumar T.K.A."/>
            <person name="Kuo A."/>
            <person name="LaButti K."/>
            <person name="Larrondo L.F."/>
            <person name="Lindquist E."/>
            <person name="Ling A."/>
            <person name="Lombard V."/>
            <person name="Lucas S."/>
            <person name="Lundell T."/>
            <person name="Martin R."/>
            <person name="McLaughlin D.J."/>
            <person name="Morgenstern I."/>
            <person name="Morin E."/>
            <person name="Murat C."/>
            <person name="Nagy L.G."/>
            <person name="Nolan M."/>
            <person name="Ohm R.A."/>
            <person name="Patyshakuliyeva A."/>
            <person name="Rokas A."/>
            <person name="Ruiz-Duenas F.J."/>
            <person name="Sabat G."/>
            <person name="Salamov A."/>
            <person name="Samejima M."/>
            <person name="Schmutz J."/>
            <person name="Slot J.C."/>
            <person name="St John F."/>
            <person name="Stenlid J."/>
            <person name="Sun H."/>
            <person name="Sun S."/>
            <person name="Syed K."/>
            <person name="Tsang A."/>
            <person name="Wiebenga A."/>
            <person name="Young D."/>
            <person name="Pisabarro A."/>
            <person name="Eastwood D.C."/>
            <person name="Martin F."/>
            <person name="Cullen D."/>
            <person name="Grigoriev I.V."/>
            <person name="Hibbett D.S."/>
        </authorList>
    </citation>
    <scope>NUCLEOTIDE SEQUENCE [LARGE SCALE GENOMIC DNA]</scope>
    <source>
        <strain evidence="6">RWD-64-598 SS2</strain>
    </source>
</reference>
<keyword evidence="5" id="KW-0645">Protease</keyword>
<evidence type="ECO:0000313" key="5">
    <source>
        <dbReference type="EMBL" id="EIW79931.1"/>
    </source>
</evidence>
<dbReference type="GO" id="GO:0006508">
    <property type="term" value="P:proteolysis"/>
    <property type="evidence" value="ECO:0007669"/>
    <property type="project" value="UniProtKB-KW"/>
</dbReference>
<name>A0A5M3MMU4_CONPW</name>
<gene>
    <name evidence="5" type="ORF">CONPUDRAFT_155325</name>
</gene>
<evidence type="ECO:0000313" key="6">
    <source>
        <dbReference type="Proteomes" id="UP000053558"/>
    </source>
</evidence>
<dbReference type="InterPro" id="IPR015943">
    <property type="entry name" value="WD40/YVTN_repeat-like_dom_sf"/>
</dbReference>
<evidence type="ECO:0000256" key="1">
    <source>
        <dbReference type="ARBA" id="ARBA00022574"/>
    </source>
</evidence>
<dbReference type="InterPro" id="IPR001680">
    <property type="entry name" value="WD40_rpt"/>
</dbReference>
<dbReference type="PROSITE" id="PS50294">
    <property type="entry name" value="WD_REPEATS_REGION"/>
    <property type="match status" value="1"/>
</dbReference>
<feature type="region of interest" description="Disordered" evidence="4">
    <location>
        <begin position="441"/>
        <end position="479"/>
    </location>
</feature>
<dbReference type="Pfam" id="PF07676">
    <property type="entry name" value="PD40"/>
    <property type="match status" value="1"/>
</dbReference>
<dbReference type="GO" id="GO:0008233">
    <property type="term" value="F:peptidase activity"/>
    <property type="evidence" value="ECO:0007669"/>
    <property type="project" value="UniProtKB-KW"/>
</dbReference>
<dbReference type="KEGG" id="cput:CONPUDRAFT_155325"/>
<proteinExistence type="predicted"/>
<feature type="repeat" description="WD" evidence="3">
    <location>
        <begin position="168"/>
        <end position="209"/>
    </location>
</feature>
<dbReference type="PROSITE" id="PS00678">
    <property type="entry name" value="WD_REPEATS_1"/>
    <property type="match status" value="1"/>
</dbReference>
<dbReference type="PROSITE" id="PS50082">
    <property type="entry name" value="WD_REPEATS_2"/>
    <property type="match status" value="2"/>
</dbReference>
<accession>A0A5M3MMU4</accession>
<organism evidence="5 6">
    <name type="scientific">Coniophora puteana (strain RWD-64-598)</name>
    <name type="common">Brown rot fungus</name>
    <dbReference type="NCBI Taxonomy" id="741705"/>
    <lineage>
        <taxon>Eukaryota</taxon>
        <taxon>Fungi</taxon>
        <taxon>Dikarya</taxon>
        <taxon>Basidiomycota</taxon>
        <taxon>Agaricomycotina</taxon>
        <taxon>Agaricomycetes</taxon>
        <taxon>Agaricomycetidae</taxon>
        <taxon>Boletales</taxon>
        <taxon>Coniophorineae</taxon>
        <taxon>Coniophoraceae</taxon>
        <taxon>Coniophora</taxon>
    </lineage>
</organism>
<dbReference type="InterPro" id="IPR011659">
    <property type="entry name" value="WD40"/>
</dbReference>
<feature type="compositionally biased region" description="Polar residues" evidence="4">
    <location>
        <begin position="462"/>
        <end position="473"/>
    </location>
</feature>
<feature type="repeat" description="WD" evidence="3">
    <location>
        <begin position="91"/>
        <end position="122"/>
    </location>
</feature>
<dbReference type="PANTHER" id="PTHR19848">
    <property type="entry name" value="WD40 REPEAT PROTEIN"/>
    <property type="match status" value="1"/>
</dbReference>
<dbReference type="RefSeq" id="XP_007770254.1">
    <property type="nucleotide sequence ID" value="XM_007772064.1"/>
</dbReference>
<evidence type="ECO:0000256" key="3">
    <source>
        <dbReference type="PROSITE-ProRule" id="PRU00221"/>
    </source>
</evidence>
<keyword evidence="5" id="KW-0378">Hydrolase</keyword>
<protein>
    <submittedName>
        <fullName evidence="5">Tricorn protease domain 2-containing protein</fullName>
    </submittedName>
</protein>
<dbReference type="Proteomes" id="UP000053558">
    <property type="component" value="Unassembled WGS sequence"/>
</dbReference>
<feature type="compositionally biased region" description="Basic and acidic residues" evidence="4">
    <location>
        <begin position="449"/>
        <end position="460"/>
    </location>
</feature>
<dbReference type="OrthoDB" id="27537at2759"/>
<evidence type="ECO:0000256" key="4">
    <source>
        <dbReference type="SAM" id="MobiDB-lite"/>
    </source>
</evidence>
<dbReference type="AlphaFoldDB" id="A0A5M3MMU4"/>
<feature type="region of interest" description="Disordered" evidence="4">
    <location>
        <begin position="66"/>
        <end position="86"/>
    </location>
</feature>
<keyword evidence="6" id="KW-1185">Reference proteome</keyword>
<keyword evidence="1 3" id="KW-0853">WD repeat</keyword>
<dbReference type="GeneID" id="19203410"/>
<dbReference type="Pfam" id="PF00400">
    <property type="entry name" value="WD40"/>
    <property type="match status" value="2"/>
</dbReference>